<evidence type="ECO:0000256" key="4">
    <source>
        <dbReference type="ARBA" id="ARBA00022807"/>
    </source>
</evidence>
<dbReference type="RefSeq" id="WP_188645179.1">
    <property type="nucleotide sequence ID" value="NZ_BMKL01000001.1"/>
</dbReference>
<name>A0ABQ1S9G9_9SPHN</name>
<gene>
    <name evidence="6" type="ORF">GCM10011515_22040</name>
</gene>
<proteinExistence type="inferred from homology"/>
<dbReference type="EMBL" id="BMKL01000001">
    <property type="protein sequence ID" value="GGE01963.1"/>
    <property type="molecule type" value="Genomic_DNA"/>
</dbReference>
<keyword evidence="2" id="KW-0645">Protease</keyword>
<evidence type="ECO:0000313" key="7">
    <source>
        <dbReference type="Proteomes" id="UP000619041"/>
    </source>
</evidence>
<feature type="domain" description="NlpC/P60" evidence="5">
    <location>
        <begin position="1"/>
        <end position="136"/>
    </location>
</feature>
<sequence length="136" mass="14671">MTGLDLANAARGLVGAPYRLHGRDPATGLDCIGVVLAALAACGRRVSAPSSYGLRNRFIDRWLPLAQENGLADATGSLIAGDILLVRPGPAQHHLLVAIGEDRFVHAHAGLRRVVLQPGPLPWRFERRWRLASKES</sequence>
<protein>
    <recommendedName>
        <fullName evidence="5">NlpC/P60 domain-containing protein</fullName>
    </recommendedName>
</protein>
<dbReference type="Pfam" id="PF00877">
    <property type="entry name" value="NLPC_P60"/>
    <property type="match status" value="1"/>
</dbReference>
<reference evidence="7" key="1">
    <citation type="journal article" date="2019" name="Int. J. Syst. Evol. Microbiol.">
        <title>The Global Catalogue of Microorganisms (GCM) 10K type strain sequencing project: providing services to taxonomists for standard genome sequencing and annotation.</title>
        <authorList>
            <consortium name="The Broad Institute Genomics Platform"/>
            <consortium name="The Broad Institute Genome Sequencing Center for Infectious Disease"/>
            <person name="Wu L."/>
            <person name="Ma J."/>
        </authorList>
    </citation>
    <scope>NUCLEOTIDE SEQUENCE [LARGE SCALE GENOMIC DNA]</scope>
    <source>
        <strain evidence="7">CGMCC 1.15959</strain>
    </source>
</reference>
<evidence type="ECO:0000259" key="5">
    <source>
        <dbReference type="PROSITE" id="PS51935"/>
    </source>
</evidence>
<comment type="similarity">
    <text evidence="1">Belongs to the peptidase C40 family.</text>
</comment>
<evidence type="ECO:0000256" key="3">
    <source>
        <dbReference type="ARBA" id="ARBA00022801"/>
    </source>
</evidence>
<keyword evidence="7" id="KW-1185">Reference proteome</keyword>
<keyword evidence="3" id="KW-0378">Hydrolase</keyword>
<evidence type="ECO:0000313" key="6">
    <source>
        <dbReference type="EMBL" id="GGE01963.1"/>
    </source>
</evidence>
<dbReference type="PROSITE" id="PS51935">
    <property type="entry name" value="NLPC_P60"/>
    <property type="match status" value="1"/>
</dbReference>
<dbReference type="InterPro" id="IPR000064">
    <property type="entry name" value="NLP_P60_dom"/>
</dbReference>
<accession>A0ABQ1S9G9</accession>
<evidence type="ECO:0000256" key="1">
    <source>
        <dbReference type="ARBA" id="ARBA00007074"/>
    </source>
</evidence>
<dbReference type="Gene3D" id="3.90.1720.10">
    <property type="entry name" value="endopeptidase domain like (from Nostoc punctiforme)"/>
    <property type="match status" value="1"/>
</dbReference>
<comment type="caution">
    <text evidence="6">The sequence shown here is derived from an EMBL/GenBank/DDBJ whole genome shotgun (WGS) entry which is preliminary data.</text>
</comment>
<organism evidence="6 7">
    <name type="scientific">Tsuneonella deserti</name>
    <dbReference type="NCBI Taxonomy" id="2035528"/>
    <lineage>
        <taxon>Bacteria</taxon>
        <taxon>Pseudomonadati</taxon>
        <taxon>Pseudomonadota</taxon>
        <taxon>Alphaproteobacteria</taxon>
        <taxon>Sphingomonadales</taxon>
        <taxon>Erythrobacteraceae</taxon>
        <taxon>Tsuneonella</taxon>
    </lineage>
</organism>
<dbReference type="SUPFAM" id="SSF54001">
    <property type="entry name" value="Cysteine proteinases"/>
    <property type="match status" value="1"/>
</dbReference>
<dbReference type="Proteomes" id="UP000619041">
    <property type="component" value="Unassembled WGS sequence"/>
</dbReference>
<evidence type="ECO:0000256" key="2">
    <source>
        <dbReference type="ARBA" id="ARBA00022670"/>
    </source>
</evidence>
<keyword evidence="4" id="KW-0788">Thiol protease</keyword>
<dbReference type="InterPro" id="IPR038765">
    <property type="entry name" value="Papain-like_cys_pep_sf"/>
</dbReference>